<evidence type="ECO:0000256" key="2">
    <source>
        <dbReference type="ARBA" id="ARBA00005587"/>
    </source>
</evidence>
<dbReference type="InterPro" id="IPR047622">
    <property type="entry name" value="GPR1_FUN34_YAAH"/>
</dbReference>
<dbReference type="GO" id="GO:0015123">
    <property type="term" value="F:acetate transmembrane transporter activity"/>
    <property type="evidence" value="ECO:0007669"/>
    <property type="project" value="TreeGrafter"/>
</dbReference>
<protein>
    <submittedName>
        <fullName evidence="8">Mug86</fullName>
    </submittedName>
</protein>
<comment type="similarity">
    <text evidence="2">Belongs to the acetate uptake transporter (AceTr) (TC 2.A.96) family.</text>
</comment>
<feature type="transmembrane region" description="Helical" evidence="7">
    <location>
        <begin position="152"/>
        <end position="169"/>
    </location>
</feature>
<dbReference type="PANTHER" id="PTHR31123:SF1">
    <property type="entry name" value="ACCUMULATION OF DYADS PROTEIN 2-RELATED"/>
    <property type="match status" value="1"/>
</dbReference>
<sequence length="275" mass="29601">MSSSSSIASQAKPTTYHVEEKEVSHEQSNNTHHSSISKIFTHGDGNELVTIGGHTYYRHELMSAFGGSLNPGASPFPTYNINPAPLGLFAFGVGCFIMGLFNARVMGITVSNIAISVCCFCGGISSMLAGILEFFTGNTFAFTLLLSYGGYWFSYAVIFMPSFGIAAAYEGTDQFENAIGLYLLAWALWTFFVVSLLLKSTLAFLSMFFGLAMTYLLMACAMMTGHMGVSRAGGVIGIITSIIAFYNAFAGVATPFNSYIIPPVVPLPEIKFGRK</sequence>
<feature type="transmembrane region" description="Helical" evidence="7">
    <location>
        <begin position="181"/>
        <end position="198"/>
    </location>
</feature>
<gene>
    <name evidence="8" type="ORF">I9W82_003275</name>
</gene>
<dbReference type="PROSITE" id="PS01114">
    <property type="entry name" value="GPR1_FUN34_YAAH"/>
    <property type="match status" value="1"/>
</dbReference>
<dbReference type="RefSeq" id="XP_067548624.1">
    <property type="nucleotide sequence ID" value="XM_067692223.1"/>
</dbReference>
<dbReference type="InterPro" id="IPR051633">
    <property type="entry name" value="AceTr"/>
</dbReference>
<proteinExistence type="inferred from homology"/>
<comment type="caution">
    <text evidence="8">The sequence shown here is derived from an EMBL/GenBank/DDBJ whole genome shotgun (WGS) entry which is preliminary data.</text>
</comment>
<dbReference type="AlphaFoldDB" id="A0A8H7ZI31"/>
<evidence type="ECO:0000256" key="5">
    <source>
        <dbReference type="ARBA" id="ARBA00023136"/>
    </source>
</evidence>
<evidence type="ECO:0000256" key="7">
    <source>
        <dbReference type="SAM" id="Phobius"/>
    </source>
</evidence>
<keyword evidence="3 7" id="KW-0812">Transmembrane</keyword>
<keyword evidence="5 7" id="KW-0472">Membrane</keyword>
<feature type="transmembrane region" description="Helical" evidence="7">
    <location>
        <begin position="113"/>
        <end position="132"/>
    </location>
</feature>
<feature type="transmembrane region" description="Helical" evidence="7">
    <location>
        <begin position="204"/>
        <end position="223"/>
    </location>
</feature>
<comment type="subcellular location">
    <subcellularLocation>
        <location evidence="1">Membrane</location>
        <topology evidence="1">Multi-pass membrane protein</topology>
    </subcellularLocation>
</comment>
<evidence type="ECO:0000256" key="4">
    <source>
        <dbReference type="ARBA" id="ARBA00022989"/>
    </source>
</evidence>
<dbReference type="Proteomes" id="UP000669133">
    <property type="component" value="Unassembled WGS sequence"/>
</dbReference>
<organism evidence="8 9">
    <name type="scientific">Candida metapsilosis</name>
    <dbReference type="NCBI Taxonomy" id="273372"/>
    <lineage>
        <taxon>Eukaryota</taxon>
        <taxon>Fungi</taxon>
        <taxon>Dikarya</taxon>
        <taxon>Ascomycota</taxon>
        <taxon>Saccharomycotina</taxon>
        <taxon>Pichiomycetes</taxon>
        <taxon>Debaryomycetaceae</taxon>
        <taxon>Candida/Lodderomyces clade</taxon>
        <taxon>Candida</taxon>
    </lineage>
</organism>
<dbReference type="NCBIfam" id="NF038013">
    <property type="entry name" value="AceTr_1"/>
    <property type="match status" value="1"/>
</dbReference>
<evidence type="ECO:0000313" key="8">
    <source>
        <dbReference type="EMBL" id="KAG5419508.1"/>
    </source>
</evidence>
<dbReference type="PANTHER" id="PTHR31123">
    <property type="entry name" value="ACCUMULATION OF DYADS PROTEIN 2-RELATED"/>
    <property type="match status" value="1"/>
</dbReference>
<feature type="transmembrane region" description="Helical" evidence="7">
    <location>
        <begin position="84"/>
        <end position="101"/>
    </location>
</feature>
<reference evidence="8 9" key="1">
    <citation type="submission" date="2020-12" db="EMBL/GenBank/DDBJ databases">
        <title>Effect of drift, selection, and recombination on the evolution of hybrid genomes in Candida yeast pathogens.</title>
        <authorList>
            <person name="Mixao V."/>
            <person name="Ksiezopolska E."/>
            <person name="Saus E."/>
            <person name="Boekhout T."/>
            <person name="Gacser A."/>
            <person name="Gabaldon T."/>
        </authorList>
    </citation>
    <scope>NUCLEOTIDE SEQUENCE [LARGE SCALE GENOMIC DNA]</scope>
    <source>
        <strain evidence="8 9">BP57</strain>
    </source>
</reference>
<feature type="region of interest" description="Disordered" evidence="6">
    <location>
        <begin position="1"/>
        <end position="36"/>
    </location>
</feature>
<evidence type="ECO:0000313" key="9">
    <source>
        <dbReference type="Proteomes" id="UP000669133"/>
    </source>
</evidence>
<evidence type="ECO:0000256" key="3">
    <source>
        <dbReference type="ARBA" id="ARBA00022692"/>
    </source>
</evidence>
<evidence type="ECO:0000256" key="1">
    <source>
        <dbReference type="ARBA" id="ARBA00004141"/>
    </source>
</evidence>
<feature type="transmembrane region" description="Helical" evidence="7">
    <location>
        <begin position="235"/>
        <end position="256"/>
    </location>
</feature>
<name>A0A8H7ZI31_9ASCO</name>
<keyword evidence="9" id="KW-1185">Reference proteome</keyword>
<dbReference type="EMBL" id="JAEOAQ010000003">
    <property type="protein sequence ID" value="KAG5419508.1"/>
    <property type="molecule type" value="Genomic_DNA"/>
</dbReference>
<dbReference type="GeneID" id="93651904"/>
<evidence type="ECO:0000256" key="6">
    <source>
        <dbReference type="SAM" id="MobiDB-lite"/>
    </source>
</evidence>
<dbReference type="Pfam" id="PF01184">
    <property type="entry name" value="Gpr1_Fun34_YaaH"/>
    <property type="match status" value="1"/>
</dbReference>
<dbReference type="OrthoDB" id="3648309at2759"/>
<dbReference type="InterPro" id="IPR000791">
    <property type="entry name" value="Gpr1/Fun34/SatP-like"/>
</dbReference>
<accession>A0A8H7ZI31</accession>
<dbReference type="GO" id="GO:0005886">
    <property type="term" value="C:plasma membrane"/>
    <property type="evidence" value="ECO:0007669"/>
    <property type="project" value="TreeGrafter"/>
</dbReference>
<feature type="compositionally biased region" description="Polar residues" evidence="6">
    <location>
        <begin position="26"/>
        <end position="36"/>
    </location>
</feature>
<keyword evidence="4 7" id="KW-1133">Transmembrane helix</keyword>